<reference evidence="2 3" key="1">
    <citation type="submission" date="2015-09" db="EMBL/GenBank/DDBJ databases">
        <title>Host preference determinants of Valsa canker pathogens revealed by comparative genomics.</title>
        <authorList>
            <person name="Yin Z."/>
            <person name="Huang L."/>
        </authorList>
    </citation>
    <scope>NUCLEOTIDE SEQUENCE [LARGE SCALE GENOMIC DNA]</scope>
    <source>
        <strain evidence="2 3">03-1</strain>
    </source>
</reference>
<accession>A0A423WD78</accession>
<sequence>MAPFSPMVYIPGSQKDAMLAKKVTDIIEIAHKKDVKPGQKGTTNHWVFYLVTSPKESVRIDCTPSGLDGTTGKGTMKANIVVSALPYSCSTNVEAASKTSLKPAKAITVKAIVDLITSKGLEKYDFNAEGTGCRFWNGRVLDEMAKAGLVAAADVAKAKASILKLWPSGKPLALDQGAFYK</sequence>
<dbReference type="Pfam" id="PF24968">
    <property type="entry name" value="DUF7770"/>
    <property type="match status" value="1"/>
</dbReference>
<dbReference type="Proteomes" id="UP000283895">
    <property type="component" value="Unassembled WGS sequence"/>
</dbReference>
<protein>
    <recommendedName>
        <fullName evidence="1">DUF7770 domain-containing protein</fullName>
    </recommendedName>
</protein>
<evidence type="ECO:0000259" key="1">
    <source>
        <dbReference type="Pfam" id="PF24968"/>
    </source>
</evidence>
<dbReference type="InterPro" id="IPR056672">
    <property type="entry name" value="DUF7770"/>
</dbReference>
<proteinExistence type="predicted"/>
<dbReference type="OrthoDB" id="3527137at2759"/>
<dbReference type="STRING" id="356882.A0A423WD78"/>
<keyword evidence="3" id="KW-1185">Reference proteome</keyword>
<dbReference type="AlphaFoldDB" id="A0A423WD78"/>
<dbReference type="EMBL" id="LKEA01000019">
    <property type="protein sequence ID" value="ROW01225.1"/>
    <property type="molecule type" value="Genomic_DNA"/>
</dbReference>
<gene>
    <name evidence="2" type="ORF">VMCG_05988</name>
</gene>
<feature type="domain" description="DUF7770" evidence="1">
    <location>
        <begin position="29"/>
        <end position="180"/>
    </location>
</feature>
<evidence type="ECO:0000313" key="2">
    <source>
        <dbReference type="EMBL" id="ROW01225.1"/>
    </source>
</evidence>
<organism evidence="2 3">
    <name type="scientific">Cytospora schulzeri</name>
    <dbReference type="NCBI Taxonomy" id="448051"/>
    <lineage>
        <taxon>Eukaryota</taxon>
        <taxon>Fungi</taxon>
        <taxon>Dikarya</taxon>
        <taxon>Ascomycota</taxon>
        <taxon>Pezizomycotina</taxon>
        <taxon>Sordariomycetes</taxon>
        <taxon>Sordariomycetidae</taxon>
        <taxon>Diaporthales</taxon>
        <taxon>Cytosporaceae</taxon>
        <taxon>Cytospora</taxon>
    </lineage>
</organism>
<evidence type="ECO:0000313" key="3">
    <source>
        <dbReference type="Proteomes" id="UP000283895"/>
    </source>
</evidence>
<name>A0A423WD78_9PEZI</name>
<comment type="caution">
    <text evidence="2">The sequence shown here is derived from an EMBL/GenBank/DDBJ whole genome shotgun (WGS) entry which is preliminary data.</text>
</comment>